<dbReference type="KEGG" id="thes:FHQ07_03880"/>
<evidence type="ECO:0000313" key="2">
    <source>
        <dbReference type="EMBL" id="QDA56513.1"/>
    </source>
</evidence>
<dbReference type="EMBL" id="CP040871">
    <property type="protein sequence ID" value="QDA56513.1"/>
    <property type="molecule type" value="Genomic_DNA"/>
</dbReference>
<dbReference type="RefSeq" id="WP_139715446.1">
    <property type="nucleotide sequence ID" value="NZ_CP040871.1"/>
</dbReference>
<gene>
    <name evidence="2" type="ORF">FHQ07_03880</name>
</gene>
<dbReference type="InterPro" id="IPR035093">
    <property type="entry name" value="RelE/ParE_toxin_dom_sf"/>
</dbReference>
<keyword evidence="3" id="KW-1185">Reference proteome</keyword>
<sequence length="98" mass="11118">MRIFFRPEARAELLEAQAWYESRATGLGLEFARVVDAALASASRNPTAFAQVAGACRRVLLRKFPFSLVFRVRGDELLVIAVFHHRRSPTMLDQRTGR</sequence>
<organism evidence="2 3">
    <name type="scientific">Thermomonas aquatica</name>
    <dbReference type="NCBI Taxonomy" id="2202149"/>
    <lineage>
        <taxon>Bacteria</taxon>
        <taxon>Pseudomonadati</taxon>
        <taxon>Pseudomonadota</taxon>
        <taxon>Gammaproteobacteria</taxon>
        <taxon>Lysobacterales</taxon>
        <taxon>Lysobacteraceae</taxon>
        <taxon>Thermomonas</taxon>
    </lineage>
</organism>
<keyword evidence="1" id="KW-1277">Toxin-antitoxin system</keyword>
<reference evidence="2 3" key="1">
    <citation type="submission" date="2019-06" db="EMBL/GenBank/DDBJ databases">
        <title>Thermomonas aquatica sp. nov., isolated from an industrial wastewater treatment plant.</title>
        <authorList>
            <person name="Jeon J.H."/>
            <person name="Park D.-S."/>
        </authorList>
    </citation>
    <scope>NUCLEOTIDE SEQUENCE [LARGE SCALE GENOMIC DNA]</scope>
    <source>
        <strain evidence="2 3">SY21</strain>
    </source>
</reference>
<dbReference type="Proteomes" id="UP000308149">
    <property type="component" value="Chromosome"/>
</dbReference>
<proteinExistence type="predicted"/>
<protein>
    <submittedName>
        <fullName evidence="2">Type II toxin-antitoxin system RelE/ParE family toxin</fullName>
    </submittedName>
</protein>
<evidence type="ECO:0000256" key="1">
    <source>
        <dbReference type="ARBA" id="ARBA00022649"/>
    </source>
</evidence>
<name>A0A5B7ZPM7_9GAMM</name>
<dbReference type="OrthoDB" id="9809155at2"/>
<dbReference type="Pfam" id="PF05016">
    <property type="entry name" value="ParE_toxin"/>
    <property type="match status" value="1"/>
</dbReference>
<dbReference type="InterPro" id="IPR007712">
    <property type="entry name" value="RelE/ParE_toxin"/>
</dbReference>
<dbReference type="AlphaFoldDB" id="A0A5B7ZPM7"/>
<evidence type="ECO:0000313" key="3">
    <source>
        <dbReference type="Proteomes" id="UP000308149"/>
    </source>
</evidence>
<accession>A0A5B7ZPM7</accession>
<dbReference type="Gene3D" id="3.30.2310.20">
    <property type="entry name" value="RelE-like"/>
    <property type="match status" value="1"/>
</dbReference>